<dbReference type="Pfam" id="PF13349">
    <property type="entry name" value="DUF4097"/>
    <property type="match status" value="1"/>
</dbReference>
<dbReference type="Proteomes" id="UP000062973">
    <property type="component" value="Chromosome"/>
</dbReference>
<sequence length="221" mass="22557">MQNFATTAPIATVLTVPAGRIHLTAADRADTAVEVAPANPGKSRDVQLAEQTTVTYADGVLRVEAPESRNQFFGPSGSVAVTVRLPAGSRVDVTSSAAELRATGRFGDVTVEGAYRDIHLDEAATLRFTATDGDVAVGRAGGATEITTARGDIRLTEAVSGTVVLRTQVGDITVGAAAGVSATLDAGTDDGRISNALKNNGSPELTIRATTSQGDIAAHSL</sequence>
<dbReference type="EMBL" id="CP009110">
    <property type="protein sequence ID" value="AIJ22442.1"/>
    <property type="molecule type" value="Genomic_DNA"/>
</dbReference>
<gene>
    <name evidence="2" type="ORF">AMETH_2350</name>
</gene>
<feature type="domain" description="DUF4097" evidence="1">
    <location>
        <begin position="21"/>
        <end position="219"/>
    </location>
</feature>
<evidence type="ECO:0000259" key="1">
    <source>
        <dbReference type="Pfam" id="PF13349"/>
    </source>
</evidence>
<reference evidence="2 3" key="1">
    <citation type="submission" date="2014-07" db="EMBL/GenBank/DDBJ databases">
        <title>Whole Genome Sequence of the Amycolatopsis methanolica 239.</title>
        <authorList>
            <person name="Tang B."/>
        </authorList>
    </citation>
    <scope>NUCLEOTIDE SEQUENCE [LARGE SCALE GENOMIC DNA]</scope>
    <source>
        <strain evidence="2 3">239</strain>
    </source>
</reference>
<evidence type="ECO:0000313" key="3">
    <source>
        <dbReference type="Proteomes" id="UP000062973"/>
    </source>
</evidence>
<dbReference type="PATRIC" id="fig|1068978.7.peg.2503"/>
<accession>A0A076MXR4</accession>
<dbReference type="HOGENOM" id="CLU_081211_1_0_11"/>
<dbReference type="InterPro" id="IPR025164">
    <property type="entry name" value="Toastrack_DUF4097"/>
</dbReference>
<dbReference type="OrthoDB" id="3252095at2"/>
<name>A0A076MXR4_AMYME</name>
<evidence type="ECO:0000313" key="2">
    <source>
        <dbReference type="EMBL" id="AIJ22442.1"/>
    </source>
</evidence>
<protein>
    <recommendedName>
        <fullName evidence="1">DUF4097 domain-containing protein</fullName>
    </recommendedName>
</protein>
<proteinExistence type="predicted"/>
<dbReference type="RefSeq" id="WP_017981656.1">
    <property type="nucleotide sequence ID" value="NZ_AQUL01000001.1"/>
</dbReference>
<dbReference type="KEGG" id="amq:AMETH_2350"/>
<organism evidence="2 3">
    <name type="scientific">Amycolatopsis methanolica 239</name>
    <dbReference type="NCBI Taxonomy" id="1068978"/>
    <lineage>
        <taxon>Bacteria</taxon>
        <taxon>Bacillati</taxon>
        <taxon>Actinomycetota</taxon>
        <taxon>Actinomycetes</taxon>
        <taxon>Pseudonocardiales</taxon>
        <taxon>Pseudonocardiaceae</taxon>
        <taxon>Amycolatopsis</taxon>
        <taxon>Amycolatopsis methanolica group</taxon>
    </lineage>
</organism>
<dbReference type="eggNOG" id="COG3595">
    <property type="taxonomic scope" value="Bacteria"/>
</dbReference>
<dbReference type="STRING" id="1068978.AMETH_2350"/>
<keyword evidence="3" id="KW-1185">Reference proteome</keyword>
<dbReference type="AlphaFoldDB" id="A0A076MXR4"/>